<geneLocation type="plasmid" evidence="2">
    <name>pFWSKR40E1</name>
</geneLocation>
<protein>
    <submittedName>
        <fullName evidence="3">Putative restriction endonuclease</fullName>
    </submittedName>
</protein>
<dbReference type="Gene3D" id="3.40.1350.10">
    <property type="match status" value="1"/>
</dbReference>
<dbReference type="InterPro" id="IPR011335">
    <property type="entry name" value="Restrct_endonuc-II-like"/>
</dbReference>
<evidence type="ECO:0000313" key="2">
    <source>
        <dbReference type="EMBL" id="ALT05632.1"/>
    </source>
</evidence>
<keyword evidence="3" id="KW-0255">Endonuclease</keyword>
<dbReference type="EMBL" id="KT897279">
    <property type="protein sequence ID" value="ALT05732.1"/>
    <property type="molecule type" value="Genomic_DNA"/>
</dbReference>
<dbReference type="RefSeq" id="WP_172688175.1">
    <property type="nucleotide sequence ID" value="NZ_KT897278.1"/>
</dbReference>
<dbReference type="GO" id="GO:0003677">
    <property type="term" value="F:DNA binding"/>
    <property type="evidence" value="ECO:0007669"/>
    <property type="project" value="InterPro"/>
</dbReference>
<keyword evidence="3" id="KW-0378">Hydrolase</keyword>
<dbReference type="AlphaFoldDB" id="A0A140C2U6"/>
<dbReference type="EMBL" id="KT897280">
    <property type="protein sequence ID" value="ALT05834.1"/>
    <property type="molecule type" value="Genomic_DNA"/>
</dbReference>
<evidence type="ECO:0000313" key="3">
    <source>
        <dbReference type="EMBL" id="ALT05732.1"/>
    </source>
</evidence>
<dbReference type="GO" id="GO:0004519">
    <property type="term" value="F:endonuclease activity"/>
    <property type="evidence" value="ECO:0007669"/>
    <property type="project" value="UniProtKB-KW"/>
</dbReference>
<keyword evidence="3" id="KW-0540">Nuclease</keyword>
<dbReference type="EMBL" id="KT897278">
    <property type="protein sequence ID" value="ALT05632.1"/>
    <property type="molecule type" value="Genomic_DNA"/>
</dbReference>
<dbReference type="SUPFAM" id="SSF52980">
    <property type="entry name" value="Restriction endonuclease-like"/>
    <property type="match status" value="1"/>
</dbReference>
<sequence length="142" mass="16286">MNGYDEFFSNMNDEEWENFAVDVLTRVGFEILTFPSFGADGGKDFLVEYNGIKYIVSCKHYINSGHHVGVKDESDIIDRIVQHQANGFIGFYSTGITSKLQERLDGIKANTKYNYIIFYKNMISIIIPKMDSKVLFMDARDV</sequence>
<geneLocation type="plasmid" evidence="4">
    <name>pFI1111E1</name>
</geneLocation>
<name>A0A140C2U6_CLOBO</name>
<dbReference type="GO" id="GO:0009307">
    <property type="term" value="P:DNA restriction-modification system"/>
    <property type="evidence" value="ECO:0007669"/>
    <property type="project" value="InterPro"/>
</dbReference>
<keyword evidence="3" id="KW-0614">Plasmid</keyword>
<dbReference type="InterPro" id="IPR011856">
    <property type="entry name" value="tRNA_endonuc-like_dom_sf"/>
</dbReference>
<proteinExistence type="predicted"/>
<evidence type="ECO:0000313" key="4">
    <source>
        <dbReference type="EMBL" id="ALT05834.1"/>
    </source>
</evidence>
<geneLocation type="plasmid" evidence="3">
    <name>pSWKR38E2</name>
</geneLocation>
<accession>A0A140C2U6</accession>
<feature type="domain" description="Restriction endonuclease type IV Mrr" evidence="1">
    <location>
        <begin position="9"/>
        <end position="89"/>
    </location>
</feature>
<reference evidence="3" key="1">
    <citation type="journal article" date="2016" name="Genome Biol. Evol.">
        <title>Evolution of chromosomal Clostridium botulinum type E neurotoxin gene clusters: evidence provided by their rare plasmid borne counterparts.</title>
        <authorList>
            <person name="Carter A.T."/>
            <person name="Austin J.W."/>
            <person name="Weedmark K.A."/>
            <person name="Peck M.W."/>
        </authorList>
    </citation>
    <scope>NUCLEOTIDE SEQUENCE</scope>
    <source>
        <strain evidence="4">FI1111E1</strain>
        <strain evidence="2">FWSKR40E1</strain>
        <strain evidence="3">SWKR38E2</strain>
        <plasmid evidence="4">pFI1111E1</plasmid>
        <plasmid evidence="2">pFWSKR40E1</plasmid>
        <plasmid evidence="3">pSWKR38E2</plasmid>
    </source>
</reference>
<dbReference type="InterPro" id="IPR007560">
    <property type="entry name" value="Restrct_endonuc_IV_Mrr"/>
</dbReference>
<evidence type="ECO:0000259" key="1">
    <source>
        <dbReference type="Pfam" id="PF04471"/>
    </source>
</evidence>
<dbReference type="Pfam" id="PF04471">
    <property type="entry name" value="Mrr_cat"/>
    <property type="match status" value="1"/>
</dbReference>
<organism evidence="3">
    <name type="scientific">Clostridium botulinum</name>
    <dbReference type="NCBI Taxonomy" id="1491"/>
    <lineage>
        <taxon>Bacteria</taxon>
        <taxon>Bacillati</taxon>
        <taxon>Bacillota</taxon>
        <taxon>Clostridia</taxon>
        <taxon>Eubacteriales</taxon>
        <taxon>Clostridiaceae</taxon>
        <taxon>Clostridium</taxon>
    </lineage>
</organism>